<dbReference type="InParanoid" id="A0A286UU81"/>
<organism evidence="2 3">
    <name type="scientific">Pyrrhoderma noxium</name>
    <dbReference type="NCBI Taxonomy" id="2282107"/>
    <lineage>
        <taxon>Eukaryota</taxon>
        <taxon>Fungi</taxon>
        <taxon>Dikarya</taxon>
        <taxon>Basidiomycota</taxon>
        <taxon>Agaricomycotina</taxon>
        <taxon>Agaricomycetes</taxon>
        <taxon>Hymenochaetales</taxon>
        <taxon>Hymenochaetaceae</taxon>
        <taxon>Pyrrhoderma</taxon>
    </lineage>
</organism>
<evidence type="ECO:0000313" key="3">
    <source>
        <dbReference type="Proteomes" id="UP000217199"/>
    </source>
</evidence>
<protein>
    <submittedName>
        <fullName evidence="2">Uncharacterized protein</fullName>
    </submittedName>
</protein>
<dbReference type="Proteomes" id="UP000217199">
    <property type="component" value="Unassembled WGS sequence"/>
</dbReference>
<gene>
    <name evidence="2" type="ORF">PNOK_0020600</name>
</gene>
<feature type="compositionally biased region" description="Basic and acidic residues" evidence="1">
    <location>
        <begin position="37"/>
        <end position="68"/>
    </location>
</feature>
<comment type="caution">
    <text evidence="2">The sequence shown here is derived from an EMBL/GenBank/DDBJ whole genome shotgun (WGS) entry which is preliminary data.</text>
</comment>
<evidence type="ECO:0000313" key="2">
    <source>
        <dbReference type="EMBL" id="PAV23138.1"/>
    </source>
</evidence>
<name>A0A286UU81_9AGAM</name>
<dbReference type="EMBL" id="NBII01000001">
    <property type="protein sequence ID" value="PAV23138.1"/>
    <property type="molecule type" value="Genomic_DNA"/>
</dbReference>
<accession>A0A286UU81</accession>
<evidence type="ECO:0000256" key="1">
    <source>
        <dbReference type="SAM" id="MobiDB-lite"/>
    </source>
</evidence>
<keyword evidence="3" id="KW-1185">Reference proteome</keyword>
<sequence length="166" mass="18922">MSTQHTQAPKSYIERVKDRLSKRKSAQSSGTGDDETFDWRDMIHQSREVQKKIGDFGTRPRNEDDIAHKPTCKYYRGNGESSSKQAEKSTNSKETSASEGAGLLSRFRNQVVAPQKPEHFSAILWESMTHKEKEVVINCLNSESACKCAPRLYVYVQKDVEIHIEK</sequence>
<proteinExistence type="predicted"/>
<feature type="region of interest" description="Disordered" evidence="1">
    <location>
        <begin position="1"/>
        <end position="101"/>
    </location>
</feature>
<dbReference type="AlphaFoldDB" id="A0A286UU81"/>
<reference evidence="2 3" key="1">
    <citation type="journal article" date="2017" name="Mol. Ecol.">
        <title>Comparative and population genomic landscape of Phellinus noxius: A hypervariable fungus causing root rot in trees.</title>
        <authorList>
            <person name="Chung C.L."/>
            <person name="Lee T.J."/>
            <person name="Akiba M."/>
            <person name="Lee H.H."/>
            <person name="Kuo T.H."/>
            <person name="Liu D."/>
            <person name="Ke H.M."/>
            <person name="Yokoi T."/>
            <person name="Roa M.B."/>
            <person name="Lu M.J."/>
            <person name="Chang Y.Y."/>
            <person name="Ann P.J."/>
            <person name="Tsai J.N."/>
            <person name="Chen C.Y."/>
            <person name="Tzean S.S."/>
            <person name="Ota Y."/>
            <person name="Hattori T."/>
            <person name="Sahashi N."/>
            <person name="Liou R.F."/>
            <person name="Kikuchi T."/>
            <person name="Tsai I.J."/>
        </authorList>
    </citation>
    <scope>NUCLEOTIDE SEQUENCE [LARGE SCALE GENOMIC DNA]</scope>
    <source>
        <strain evidence="2 3">FFPRI411160</strain>
    </source>
</reference>